<dbReference type="PIRSF" id="PIRSF016624">
    <property type="entry name" value="Mu_prophg_I"/>
    <property type="match status" value="1"/>
</dbReference>
<evidence type="ECO:0000313" key="1">
    <source>
        <dbReference type="EMBL" id="OAN31216.1"/>
    </source>
</evidence>
<comment type="caution">
    <text evidence="1">The sequence shown here is derived from an EMBL/GenBank/DDBJ whole genome shotgun (WGS) entry which is preliminary data.</text>
</comment>
<proteinExistence type="predicted"/>
<dbReference type="Pfam" id="PF10123">
    <property type="entry name" value="Mu-like_Pro"/>
    <property type="match status" value="1"/>
</dbReference>
<name>A0A178LLK9_9PSED</name>
<gene>
    <name evidence="1" type="ORF">A4V15_14130</name>
</gene>
<sequence>MSLLPATAGQAPAWVELIPAGPVIAGRDGRRWLFDEPAQQLVLSSFTARAVDLPIDWEHATQHQAPSGSPAPAGGWISRLEVRDGALWGEVSWTPRAEAQVVAREYRFLSPVFDYLEDSSRIVRLVSAGLTNQPNLVLTALNQESPTPESTDVKISAALLALLGLPETATEQEAITAATNLQQTAQAANSERNLAQFVPRADYDALTQRATNAEQALASHHKAQHQSTVDAEIQAALTAGKITPATQEYHRAACSEQGGLERFREFVKAAPAVGEASGLENRKPNEATATALNAEQQAVCAQFGMDPAEFAKSLYSLEA</sequence>
<dbReference type="InterPro" id="IPR012106">
    <property type="entry name" value="Phage_Mu_Gp1"/>
</dbReference>
<evidence type="ECO:0008006" key="3">
    <source>
        <dbReference type="Google" id="ProtNLM"/>
    </source>
</evidence>
<protein>
    <recommendedName>
        <fullName evidence="3">Mu-like prophage I protein</fullName>
    </recommendedName>
</protein>
<dbReference type="EMBL" id="LWCR01000006">
    <property type="protein sequence ID" value="OAN31216.1"/>
    <property type="molecule type" value="Genomic_DNA"/>
</dbReference>
<reference evidence="1 2" key="1">
    <citation type="submission" date="2016-04" db="EMBL/GenBank/DDBJ databases">
        <title>Draft Genome Sequences of Staphylococcus capitis Strain H36, S. capitis Strain H65, S. cohnii Strain H62, S. hominis Strain H69, Mycobacterium iranicum Strain H39, Plantibacter sp. Strain H53, Pseudomonas oryzihabitans Strain H72, and Microbacterium sp. Strain H83, isolated from residential settings.</title>
        <authorList>
            <person name="Lymperopoulou D."/>
            <person name="Adams R.I."/>
            <person name="Lindow S."/>
            <person name="Coil D.A."/>
            <person name="Jospin G."/>
            <person name="Eisen J.A."/>
        </authorList>
    </citation>
    <scope>NUCLEOTIDE SEQUENCE [LARGE SCALE GENOMIC DNA]</scope>
    <source>
        <strain evidence="1 2">H72</strain>
    </source>
</reference>
<dbReference type="Proteomes" id="UP000078356">
    <property type="component" value="Unassembled WGS sequence"/>
</dbReference>
<accession>A0A178LLK9</accession>
<evidence type="ECO:0000313" key="2">
    <source>
        <dbReference type="Proteomes" id="UP000078356"/>
    </source>
</evidence>
<dbReference type="AlphaFoldDB" id="A0A178LLK9"/>
<organism evidence="1 2">
    <name type="scientific">Pseudomonas oryzihabitans</name>
    <dbReference type="NCBI Taxonomy" id="47885"/>
    <lineage>
        <taxon>Bacteria</taxon>
        <taxon>Pseudomonadati</taxon>
        <taxon>Pseudomonadota</taxon>
        <taxon>Gammaproteobacteria</taxon>
        <taxon>Pseudomonadales</taxon>
        <taxon>Pseudomonadaceae</taxon>
        <taxon>Pseudomonas</taxon>
    </lineage>
</organism>